<gene>
    <name evidence="1" type="ORF">RCA23_c07210</name>
</gene>
<reference evidence="1 2" key="1">
    <citation type="journal article" date="2014" name="ISME J.">
        <title>Adaptation of an abundant Roseobacter RCA organism to pelagic systems revealed by genomic and transcriptomic analyses.</title>
        <authorList>
            <person name="Voget S."/>
            <person name="Wemheuer B."/>
            <person name="Brinkhoff T."/>
            <person name="Vollmers J."/>
            <person name="Dietrich S."/>
            <person name="Giebel H.A."/>
            <person name="Beardsley C."/>
            <person name="Sardemann C."/>
            <person name="Bakenhus I."/>
            <person name="Billerbeck S."/>
            <person name="Daniel R."/>
            <person name="Simon M."/>
        </authorList>
    </citation>
    <scope>NUCLEOTIDE SEQUENCE [LARGE SCALE GENOMIC DNA]</scope>
    <source>
        <strain evidence="1 2">RCA23</strain>
    </source>
</reference>
<dbReference type="KEGG" id="ptp:RCA23_c07210"/>
<keyword evidence="2" id="KW-1185">Reference proteome</keyword>
<accession>A0AAN0RHF0</accession>
<evidence type="ECO:0000313" key="1">
    <source>
        <dbReference type="EMBL" id="AII86279.1"/>
    </source>
</evidence>
<dbReference type="EMBL" id="CP003984">
    <property type="protein sequence ID" value="AII86279.1"/>
    <property type="molecule type" value="Genomic_DNA"/>
</dbReference>
<dbReference type="Proteomes" id="UP000028680">
    <property type="component" value="Chromosome"/>
</dbReference>
<organism evidence="1 2">
    <name type="scientific">Planktomarina temperata RCA23</name>
    <dbReference type="NCBI Taxonomy" id="666509"/>
    <lineage>
        <taxon>Bacteria</taxon>
        <taxon>Pseudomonadati</taxon>
        <taxon>Pseudomonadota</taxon>
        <taxon>Alphaproteobacteria</taxon>
        <taxon>Rhodobacterales</taxon>
        <taxon>Paracoccaceae</taxon>
        <taxon>Planktomarina</taxon>
    </lineage>
</organism>
<dbReference type="AlphaFoldDB" id="A0AAN0RHF0"/>
<protein>
    <submittedName>
        <fullName evidence="1">Uncharacterized protein</fullName>
    </submittedName>
</protein>
<name>A0AAN0RHF0_9RHOB</name>
<evidence type="ECO:0000313" key="2">
    <source>
        <dbReference type="Proteomes" id="UP000028680"/>
    </source>
</evidence>
<sequence>MFQISTGGMNRASENAWQDFLVTSFEPLSCEKNIKSASFEDGADTVIVSSLMVQMPNVGSAILIFYTHFKP</sequence>
<proteinExistence type="predicted"/>